<dbReference type="Pfam" id="PF05368">
    <property type="entry name" value="NmrA"/>
    <property type="match status" value="1"/>
</dbReference>
<dbReference type="RefSeq" id="XP_004344216.1">
    <property type="nucleotide sequence ID" value="XM_004344166.1"/>
</dbReference>
<dbReference type="PANTHER" id="PTHR42748:SF7">
    <property type="entry name" value="NMRA LIKE REDOX SENSOR 1-RELATED"/>
    <property type="match status" value="1"/>
</dbReference>
<protein>
    <submittedName>
        <fullName evidence="4">NmrA family protein</fullName>
    </submittedName>
</protein>
<proteinExistence type="inferred from homology"/>
<evidence type="ECO:0000256" key="2">
    <source>
        <dbReference type="ARBA" id="ARBA00022857"/>
    </source>
</evidence>
<dbReference type="GO" id="GO:0005634">
    <property type="term" value="C:nucleus"/>
    <property type="evidence" value="ECO:0007669"/>
    <property type="project" value="TreeGrafter"/>
</dbReference>
<feature type="domain" description="NmrA-like" evidence="3">
    <location>
        <begin position="3"/>
        <end position="270"/>
    </location>
</feature>
<dbReference type="VEuPathDB" id="AmoebaDB:ACA1_055990"/>
<dbReference type="STRING" id="1257118.L8H7V3"/>
<evidence type="ECO:0000259" key="3">
    <source>
        <dbReference type="Pfam" id="PF05368"/>
    </source>
</evidence>
<dbReference type="Gene3D" id="3.90.25.10">
    <property type="entry name" value="UDP-galactose 4-epimerase, domain 1"/>
    <property type="match status" value="1"/>
</dbReference>
<sequence>MSNKIITVLGATGKQGGSVVRALLTQGGYHVRAVTRDASKKAALDLIDLDKQLRGGSGESRVELVEAQLDDEASLKRAFEGAYGVFGVTNYWEGADLMKEFHHGVHIAHAAKATNVKHLVWSSLEFSYVPHFVSKAMVESYIQHLGVPYTAIYFPAYYENHLGFPMAPRRQADGTFVLSMPMDPDQARLPLFSVADSGAFVVEALNYPDQYLGKQMRVASESLTARQIAVTFERVTGLATRAEEVDHEAFQRSFPGAEELYLNLKWFADNPTGLRDVAWSHRVHPQIKDWAGFVHDHLDFYKNLTAQL</sequence>
<organism evidence="4 5">
    <name type="scientific">Acanthamoeba castellanii (strain ATCC 30010 / Neff)</name>
    <dbReference type="NCBI Taxonomy" id="1257118"/>
    <lineage>
        <taxon>Eukaryota</taxon>
        <taxon>Amoebozoa</taxon>
        <taxon>Discosea</taxon>
        <taxon>Longamoebia</taxon>
        <taxon>Centramoebida</taxon>
        <taxon>Acanthamoebidae</taxon>
        <taxon>Acanthamoeba</taxon>
    </lineage>
</organism>
<accession>L8H7V3</accession>
<dbReference type="PANTHER" id="PTHR42748">
    <property type="entry name" value="NITROGEN METABOLITE REPRESSION PROTEIN NMRA FAMILY MEMBER"/>
    <property type="match status" value="1"/>
</dbReference>
<dbReference type="InterPro" id="IPR008030">
    <property type="entry name" value="NmrA-like"/>
</dbReference>
<dbReference type="OrthoDB" id="3358371at2759"/>
<keyword evidence="5" id="KW-1185">Reference proteome</keyword>
<dbReference type="Proteomes" id="UP000011083">
    <property type="component" value="Unassembled WGS sequence"/>
</dbReference>
<keyword evidence="2" id="KW-0521">NADP</keyword>
<dbReference type="KEGG" id="acan:ACA1_055990"/>
<gene>
    <name evidence="4" type="ORF">ACA1_055990</name>
</gene>
<dbReference type="InterPro" id="IPR036291">
    <property type="entry name" value="NAD(P)-bd_dom_sf"/>
</dbReference>
<dbReference type="SUPFAM" id="SSF51735">
    <property type="entry name" value="NAD(P)-binding Rossmann-fold domains"/>
    <property type="match status" value="1"/>
</dbReference>
<comment type="similarity">
    <text evidence="1">Belongs to the NmrA-type oxidoreductase family.</text>
</comment>
<evidence type="ECO:0000256" key="1">
    <source>
        <dbReference type="ARBA" id="ARBA00006328"/>
    </source>
</evidence>
<evidence type="ECO:0000313" key="4">
    <source>
        <dbReference type="EMBL" id="ELR20813.1"/>
    </source>
</evidence>
<dbReference type="GeneID" id="14921683"/>
<reference evidence="4 5" key="1">
    <citation type="journal article" date="2013" name="Genome Biol.">
        <title>Genome of Acanthamoeba castellanii highlights extensive lateral gene transfer and early evolution of tyrosine kinase signaling.</title>
        <authorList>
            <person name="Clarke M."/>
            <person name="Lohan A.J."/>
            <person name="Liu B."/>
            <person name="Lagkouvardos I."/>
            <person name="Roy S."/>
            <person name="Zafar N."/>
            <person name="Bertelli C."/>
            <person name="Schilde C."/>
            <person name="Kianianmomeni A."/>
            <person name="Burglin T.R."/>
            <person name="Frech C."/>
            <person name="Turcotte B."/>
            <person name="Kopec K.O."/>
            <person name="Synnott J.M."/>
            <person name="Choo C."/>
            <person name="Paponov I."/>
            <person name="Finkler A."/>
            <person name="Soon Heng Tan C."/>
            <person name="Hutchins A.P."/>
            <person name="Weinmeier T."/>
            <person name="Rattei T."/>
            <person name="Chu J.S."/>
            <person name="Gimenez G."/>
            <person name="Irimia M."/>
            <person name="Rigden D.J."/>
            <person name="Fitzpatrick D.A."/>
            <person name="Lorenzo-Morales J."/>
            <person name="Bateman A."/>
            <person name="Chiu C.H."/>
            <person name="Tang P."/>
            <person name="Hegemann P."/>
            <person name="Fromm H."/>
            <person name="Raoult D."/>
            <person name="Greub G."/>
            <person name="Miranda-Saavedra D."/>
            <person name="Chen N."/>
            <person name="Nash P."/>
            <person name="Ginger M.L."/>
            <person name="Horn M."/>
            <person name="Schaap P."/>
            <person name="Caler L."/>
            <person name="Loftus B."/>
        </authorList>
    </citation>
    <scope>NUCLEOTIDE SEQUENCE [LARGE SCALE GENOMIC DNA]</scope>
    <source>
        <strain evidence="4 5">Neff</strain>
    </source>
</reference>
<dbReference type="InterPro" id="IPR051164">
    <property type="entry name" value="NmrA-like_oxidored"/>
</dbReference>
<dbReference type="OMA" id="GYFMTNY"/>
<dbReference type="EMBL" id="KB007909">
    <property type="protein sequence ID" value="ELR20813.1"/>
    <property type="molecule type" value="Genomic_DNA"/>
</dbReference>
<name>L8H7V3_ACACF</name>
<dbReference type="AlphaFoldDB" id="L8H7V3"/>
<dbReference type="Gene3D" id="3.40.50.720">
    <property type="entry name" value="NAD(P)-binding Rossmann-like Domain"/>
    <property type="match status" value="1"/>
</dbReference>
<dbReference type="CDD" id="cd05251">
    <property type="entry name" value="NmrA_like_SDR_a"/>
    <property type="match status" value="1"/>
</dbReference>
<evidence type="ECO:0000313" key="5">
    <source>
        <dbReference type="Proteomes" id="UP000011083"/>
    </source>
</evidence>